<comment type="caution">
    <text evidence="1">The sequence shown here is derived from an EMBL/GenBank/DDBJ whole genome shotgun (WGS) entry which is preliminary data.</text>
</comment>
<organism evidence="1 2">
    <name type="scientific">Caulobacter segnis</name>
    <dbReference type="NCBI Taxonomy" id="88688"/>
    <lineage>
        <taxon>Bacteria</taxon>
        <taxon>Pseudomonadati</taxon>
        <taxon>Pseudomonadota</taxon>
        <taxon>Alphaproteobacteria</taxon>
        <taxon>Caulobacterales</taxon>
        <taxon>Caulobacteraceae</taxon>
        <taxon>Caulobacter</taxon>
    </lineage>
</organism>
<evidence type="ECO:0000313" key="2">
    <source>
        <dbReference type="Proteomes" id="UP000249393"/>
    </source>
</evidence>
<proteinExistence type="predicted"/>
<protein>
    <submittedName>
        <fullName evidence="1">Uncharacterized protein</fullName>
    </submittedName>
</protein>
<sequence length="119" mass="13481">MAEREPFHRSFGYSIQDSIDGLLNELEIDAVGMWQIVPKGRVDFGLEGSELADFVRRHVSALVYAGALPQMIKFCDGQKQWVPDPKYGTDREGIIERVMNEWLADPIDPDVGGLWFQTP</sequence>
<evidence type="ECO:0000313" key="1">
    <source>
        <dbReference type="EMBL" id="PZR36846.1"/>
    </source>
</evidence>
<dbReference type="Proteomes" id="UP000249393">
    <property type="component" value="Unassembled WGS sequence"/>
</dbReference>
<dbReference type="AlphaFoldDB" id="A0A2W5VJI2"/>
<reference evidence="1 2" key="1">
    <citation type="submission" date="2017-08" db="EMBL/GenBank/DDBJ databases">
        <title>Infants hospitalized years apart are colonized by the same room-sourced microbial strains.</title>
        <authorList>
            <person name="Brooks B."/>
            <person name="Olm M.R."/>
            <person name="Firek B.A."/>
            <person name="Baker R."/>
            <person name="Thomas B.C."/>
            <person name="Morowitz M.J."/>
            <person name="Banfield J.F."/>
        </authorList>
    </citation>
    <scope>NUCLEOTIDE SEQUENCE [LARGE SCALE GENOMIC DNA]</scope>
    <source>
        <strain evidence="1">S2_003_000_R2_4</strain>
    </source>
</reference>
<name>A0A2W5VJI2_9CAUL</name>
<gene>
    <name evidence="1" type="ORF">DI526_02585</name>
</gene>
<dbReference type="EMBL" id="QFQZ01000004">
    <property type="protein sequence ID" value="PZR36846.1"/>
    <property type="molecule type" value="Genomic_DNA"/>
</dbReference>
<accession>A0A2W5VJI2</accession>
<dbReference type="RefSeq" id="WP_304273750.1">
    <property type="nucleotide sequence ID" value="NZ_QFQZ01000004.1"/>
</dbReference>